<dbReference type="GO" id="GO:0004660">
    <property type="term" value="F:protein farnesyltransferase activity"/>
    <property type="evidence" value="ECO:0007669"/>
    <property type="project" value="UniProtKB-UniRule"/>
</dbReference>
<keyword evidence="5 9" id="KW-0808">Transferase</keyword>
<dbReference type="Pfam" id="PF00432">
    <property type="entry name" value="Prenyltrans"/>
    <property type="match status" value="1"/>
</dbReference>
<comment type="function">
    <text evidence="9">Catalyzes the transfer of a farnesyl moiety from farnesyl diphosphate to a cysteine at the fourth position from the C-terminus of several proteins. The beta subunit is responsible for peptide-binding.</text>
</comment>
<comment type="catalytic activity">
    <reaction evidence="9">
        <text>L-cysteinyl-[protein] + (2E,6E)-farnesyl diphosphate = S-(2E,6E)-farnesyl-L-cysteinyl-[protein] + diphosphate</text>
        <dbReference type="Rhea" id="RHEA:13345"/>
        <dbReference type="Rhea" id="RHEA-COMP:10131"/>
        <dbReference type="Rhea" id="RHEA-COMP:11535"/>
        <dbReference type="ChEBI" id="CHEBI:29950"/>
        <dbReference type="ChEBI" id="CHEBI:33019"/>
        <dbReference type="ChEBI" id="CHEBI:86019"/>
        <dbReference type="ChEBI" id="CHEBI:175763"/>
    </reaction>
</comment>
<dbReference type="GO" id="GO:0097354">
    <property type="term" value="P:prenylation"/>
    <property type="evidence" value="ECO:0007669"/>
    <property type="project" value="UniProtKB-UniRule"/>
</dbReference>
<evidence type="ECO:0000256" key="6">
    <source>
        <dbReference type="ARBA" id="ARBA00022723"/>
    </source>
</evidence>
<evidence type="ECO:0000256" key="4">
    <source>
        <dbReference type="ARBA" id="ARBA00022602"/>
    </source>
</evidence>
<evidence type="ECO:0000256" key="1">
    <source>
        <dbReference type="ARBA" id="ARBA00010497"/>
    </source>
</evidence>
<evidence type="ECO:0000313" key="11">
    <source>
        <dbReference type="Proteomes" id="UP000095287"/>
    </source>
</evidence>
<dbReference type="PANTHER" id="PTHR11774">
    <property type="entry name" value="GERANYLGERANYL TRANSFERASE TYPE BETA SUBUNIT"/>
    <property type="match status" value="1"/>
</dbReference>
<feature type="domain" description="Prenyltransferase alpha-alpha toroid" evidence="10">
    <location>
        <begin position="57"/>
        <end position="386"/>
    </location>
</feature>
<evidence type="ECO:0000256" key="2">
    <source>
        <dbReference type="ARBA" id="ARBA00012702"/>
    </source>
</evidence>
<sequence length="405" mass="45694">MATVFDSRFLFDDDGVKTETSEQQKKVEKMVREEYDRFLKRANSEMDEPDAQLSPKLLKTVHSHYLLSSLERLSITYSTLDSSRSWMCYWALHSLRLLNCDVPCELKSRIVKFLETCKTSEGGYAGGPGQIAHLATTYAAVMALVTINTDEALASIDRKGLRRFILSVKNVDGSYALHKDGETDMRGAYCALAVAAITNMLDDEIASNTADWITTCQTYEGGFGSGSSCEAHGGYTFCAMASLALLGKTNRVYIPTLLKWLTNKQMRYEGGFQGRSNKLVDGCYSYWQAAIFPLVEYTLKNENHWKDDYEKHFELFDWKALQMYTLVACQDPAGGLRDKPDKSRDLYHTCYTLSGLSIAQDYATAEDPNIGDGYNYLNRINSVFNVCVDAEHRAKEYFSNLDDKL</sequence>
<dbReference type="InterPro" id="IPR045089">
    <property type="entry name" value="PGGT1B-like"/>
</dbReference>
<comment type="subunit">
    <text evidence="9">Heterodimer of an alpha and a beta subunit.</text>
</comment>
<dbReference type="GO" id="GO:0005965">
    <property type="term" value="C:protein farnesyltransferase complex"/>
    <property type="evidence" value="ECO:0007669"/>
    <property type="project" value="UniProtKB-UniRule"/>
</dbReference>
<evidence type="ECO:0000256" key="3">
    <source>
        <dbReference type="ARBA" id="ARBA00015798"/>
    </source>
</evidence>
<dbReference type="CDD" id="cd02893">
    <property type="entry name" value="FTase"/>
    <property type="match status" value="1"/>
</dbReference>
<comment type="cofactor">
    <cofactor evidence="9">
        <name>Zn(2+)</name>
        <dbReference type="ChEBI" id="CHEBI:29105"/>
    </cofactor>
    <text evidence="9">Binds 1 zinc ion per subunit.</text>
</comment>
<evidence type="ECO:0000259" key="10">
    <source>
        <dbReference type="Pfam" id="PF00432"/>
    </source>
</evidence>
<proteinExistence type="inferred from homology"/>
<dbReference type="WBParaSite" id="L893_g6171.t1">
    <property type="protein sequence ID" value="L893_g6171.t1"/>
    <property type="gene ID" value="L893_g6171"/>
</dbReference>
<dbReference type="AlphaFoldDB" id="A0A1I8AJ98"/>
<dbReference type="SUPFAM" id="SSF48239">
    <property type="entry name" value="Terpenoid cyclases/Protein prenyltransferases"/>
    <property type="match status" value="1"/>
</dbReference>
<keyword evidence="6 9" id="KW-0479">Metal-binding</keyword>
<dbReference type="InterPro" id="IPR008930">
    <property type="entry name" value="Terpenoid_cyclase/PrenylTrfase"/>
</dbReference>
<evidence type="ECO:0000313" key="12">
    <source>
        <dbReference type="WBParaSite" id="L893_g6171.t1"/>
    </source>
</evidence>
<dbReference type="Gene3D" id="1.50.10.20">
    <property type="match status" value="1"/>
</dbReference>
<dbReference type="EC" id="2.5.1.58" evidence="2 9"/>
<protein>
    <recommendedName>
        <fullName evidence="3 9">Protein farnesyltransferase subunit beta</fullName>
        <shortName evidence="9">FTase-beta</shortName>
        <ecNumber evidence="2 9">2.5.1.58</ecNumber>
    </recommendedName>
</protein>
<keyword evidence="4 9" id="KW-0637">Prenyltransferase</keyword>
<evidence type="ECO:0000256" key="7">
    <source>
        <dbReference type="ARBA" id="ARBA00022737"/>
    </source>
</evidence>
<dbReference type="Proteomes" id="UP000095287">
    <property type="component" value="Unplaced"/>
</dbReference>
<organism evidence="11 12">
    <name type="scientific">Steinernema glaseri</name>
    <dbReference type="NCBI Taxonomy" id="37863"/>
    <lineage>
        <taxon>Eukaryota</taxon>
        <taxon>Metazoa</taxon>
        <taxon>Ecdysozoa</taxon>
        <taxon>Nematoda</taxon>
        <taxon>Chromadorea</taxon>
        <taxon>Rhabditida</taxon>
        <taxon>Tylenchina</taxon>
        <taxon>Panagrolaimomorpha</taxon>
        <taxon>Strongyloidoidea</taxon>
        <taxon>Steinernematidae</taxon>
        <taxon>Steinernema</taxon>
    </lineage>
</organism>
<evidence type="ECO:0000256" key="9">
    <source>
        <dbReference type="RuleBase" id="RU365056"/>
    </source>
</evidence>
<evidence type="ECO:0000256" key="5">
    <source>
        <dbReference type="ARBA" id="ARBA00022679"/>
    </source>
</evidence>
<evidence type="ECO:0000256" key="8">
    <source>
        <dbReference type="ARBA" id="ARBA00022833"/>
    </source>
</evidence>
<keyword evidence="8 9" id="KW-0862">Zinc</keyword>
<keyword evidence="11" id="KW-1185">Reference proteome</keyword>
<dbReference type="InterPro" id="IPR026872">
    <property type="entry name" value="FTB"/>
</dbReference>
<dbReference type="InterPro" id="IPR001330">
    <property type="entry name" value="Prenyltrans"/>
</dbReference>
<accession>A0A1I8AJ98</accession>
<keyword evidence="7" id="KW-0677">Repeat</keyword>
<comment type="similarity">
    <text evidence="1 9">Belongs to the protein prenyltransferase subunit beta family.</text>
</comment>
<dbReference type="GO" id="GO:0008270">
    <property type="term" value="F:zinc ion binding"/>
    <property type="evidence" value="ECO:0007669"/>
    <property type="project" value="UniProtKB-UniRule"/>
</dbReference>
<dbReference type="PANTHER" id="PTHR11774:SF6">
    <property type="entry name" value="PROTEIN FARNESYLTRANSFERASE SUBUNIT BETA"/>
    <property type="match status" value="1"/>
</dbReference>
<reference evidence="12" key="1">
    <citation type="submission" date="2016-11" db="UniProtKB">
        <authorList>
            <consortium name="WormBaseParasite"/>
        </authorList>
    </citation>
    <scope>IDENTIFICATION</scope>
</reference>
<name>A0A1I8AJ98_9BILA</name>